<dbReference type="EMBL" id="MRBO01000643">
    <property type="protein sequence ID" value="KAB2582756.1"/>
    <property type="molecule type" value="Genomic_DNA"/>
</dbReference>
<dbReference type="Gene3D" id="3.40.50.150">
    <property type="entry name" value="Vaccinia Virus protein VP39"/>
    <property type="match status" value="1"/>
</dbReference>
<reference evidence="2 4" key="1">
    <citation type="journal article" date="2017" name="Poromechanics V (2013)">
        <title>Genomic Characterization of the Arsenic-Tolerant Actinobacterium, &lt;i&gt;Rhodococcus erythropolis&lt;/i&gt; S43.</title>
        <authorList>
            <person name="Retamal-Morales G."/>
            <person name="Mehnert M."/>
            <person name="Schwabe R."/>
            <person name="Tischler D."/>
            <person name="Schloemann M."/>
            <person name="Levican G.J."/>
        </authorList>
    </citation>
    <scope>NUCLEOTIDE SEQUENCE [LARGE SCALE GENOMIC DNA]</scope>
    <source>
        <strain evidence="2 4">S43</strain>
    </source>
</reference>
<dbReference type="GO" id="GO:0008757">
    <property type="term" value="F:S-adenosylmethionine-dependent methyltransferase activity"/>
    <property type="evidence" value="ECO:0007669"/>
    <property type="project" value="InterPro"/>
</dbReference>
<reference evidence="3" key="2">
    <citation type="submission" date="2023-08" db="EMBL/GenBank/DDBJ databases">
        <title>Isolation and Characterization of Rhodococcus erythropolis MGMM8.</title>
        <authorList>
            <person name="Diabankana R.G.C."/>
            <person name="Afordoanyi D.M."/>
            <person name="Validov S.Z."/>
        </authorList>
    </citation>
    <scope>NUCLEOTIDE SEQUENCE</scope>
    <source>
        <strain evidence="3">MGMM8</strain>
    </source>
</reference>
<dbReference type="Proteomes" id="UP001230933">
    <property type="component" value="Chromosome"/>
</dbReference>
<evidence type="ECO:0000313" key="3">
    <source>
        <dbReference type="EMBL" id="WGV51426.2"/>
    </source>
</evidence>
<dbReference type="Pfam" id="PF08241">
    <property type="entry name" value="Methyltransf_11"/>
    <property type="match status" value="1"/>
</dbReference>
<dbReference type="AlphaFoldDB" id="A0A0C2VQU7"/>
<protein>
    <submittedName>
        <fullName evidence="3">Mycofactocin oligosaccharide methyltransferase MftM</fullName>
    </submittedName>
    <submittedName>
        <fullName evidence="2">SAM-dependent methyltransferase</fullName>
    </submittedName>
</protein>
<proteinExistence type="predicted"/>
<dbReference type="InterPro" id="IPR029063">
    <property type="entry name" value="SAM-dependent_MTases_sf"/>
</dbReference>
<dbReference type="Proteomes" id="UP000325576">
    <property type="component" value="Unassembled WGS sequence"/>
</dbReference>
<keyword evidence="2" id="KW-0489">Methyltransferase</keyword>
<evidence type="ECO:0000313" key="4">
    <source>
        <dbReference type="Proteomes" id="UP000325576"/>
    </source>
</evidence>
<evidence type="ECO:0000313" key="2">
    <source>
        <dbReference type="EMBL" id="KAB2582756.1"/>
    </source>
</evidence>
<accession>A0A0C2VQU7</accession>
<dbReference type="EMBL" id="CP124545">
    <property type="protein sequence ID" value="WGV51426.2"/>
    <property type="molecule type" value="Genomic_DNA"/>
</dbReference>
<feature type="domain" description="Methyltransferase type 11" evidence="1">
    <location>
        <begin position="131"/>
        <end position="222"/>
    </location>
</feature>
<dbReference type="NCBIfam" id="NF041255">
    <property type="entry name" value="mycofact_MftM"/>
    <property type="match status" value="1"/>
</dbReference>
<dbReference type="RefSeq" id="WP_042951259.1">
    <property type="nucleotide sequence ID" value="NZ_CP124545.1"/>
</dbReference>
<organism evidence="2 4">
    <name type="scientific">Rhodococcus erythropolis</name>
    <name type="common">Arthrobacter picolinophilus</name>
    <dbReference type="NCBI Taxonomy" id="1833"/>
    <lineage>
        <taxon>Bacteria</taxon>
        <taxon>Bacillati</taxon>
        <taxon>Actinomycetota</taxon>
        <taxon>Actinomycetes</taxon>
        <taxon>Mycobacteriales</taxon>
        <taxon>Nocardiaceae</taxon>
        <taxon>Rhodococcus</taxon>
        <taxon>Rhodococcus erythropolis group</taxon>
    </lineage>
</organism>
<dbReference type="InterPro" id="IPR013216">
    <property type="entry name" value="Methyltransf_11"/>
</dbReference>
<gene>
    <name evidence="3" type="primary">mftM</name>
    <name evidence="2" type="ORF">BS297_24105</name>
    <name evidence="3" type="ORF">QIE55_09495</name>
</gene>
<keyword evidence="2" id="KW-0808">Transferase</keyword>
<name>A0A0C2VQU7_RHOER</name>
<dbReference type="GO" id="GO:0032259">
    <property type="term" value="P:methylation"/>
    <property type="evidence" value="ECO:0007669"/>
    <property type="project" value="UniProtKB-KW"/>
</dbReference>
<dbReference type="SUPFAM" id="SSF53335">
    <property type="entry name" value="S-adenosyl-L-methionine-dependent methyltransferases"/>
    <property type="match status" value="1"/>
</dbReference>
<dbReference type="CDD" id="cd02440">
    <property type="entry name" value="AdoMet_MTases"/>
    <property type="match status" value="1"/>
</dbReference>
<sequence>MSTITNEPVLDSLAPSTPGLWSFGHVTVERVDSGPISLDRRGGRLHVRHSLTPADLSERLVAGVTSSIQDAEFGQDEFELTMVGLVRSTVDGALESWTTYYRNSLAELLDGTADFAPIHDKAEELVRGSVLDLGSCFGFLPLRLARAGMDVTATDILPGTMILLDAVAPELGITIDTVICDAGEVPAPDNSADTVTAIHLLEHVDDSVGEAVIAQALRIARQRVVIAVPFEDEATACHGHIRTFDLESLCAVGQQTGVPFEVFEHHGGWLVLDASAA</sequence>
<evidence type="ECO:0000259" key="1">
    <source>
        <dbReference type="Pfam" id="PF08241"/>
    </source>
</evidence>